<evidence type="ECO:0000313" key="2">
    <source>
        <dbReference type="Proteomes" id="UP000001640"/>
    </source>
</evidence>
<sequence>MPLLPPYHHINKRLVRIWTRFHHGFCSSASRISKFSSSNGIILSSQAQANPTRIKLSSLLWRYFNEPGNLLFVTTNIIAFMGIITYNTLVNISREKYIQEGRILASLNSHFPDNVRRNEELPLLFPKEEEQSSEKDSLELLPKIVDKVEEENETSPLTIYSENKIPLVKSVKVTSMKSESIKLSLFHMIYSFQLYKSVLQHNTKQEEKGAASWNEEVEAMWKSLNMRDTKVKYPNTYEFYKSWNNEFKDAFTNPTKLENSYLPTFSVYPAPLKWFCDTLYGTDLKDLKDFQSIYQNTKSKSFRNLLELWLYDNAFLFQRKTTLKEDSEFNEKLFQTMIQDIGRAKNTQLFLRFSSIILKPSNPRKSVFFSDLNGYNVPSVSLETLLGVIDGFAELSKDGLYDYTPDVTELIKMLKSNCIITNKASGSGTGASKLRILLPYEDGSSSIPEISDRVKQRCYEILSQDKHTMETLNQMVTKTAQLEGQQ</sequence>
<gene>
    <name evidence="1" type="primary">NCAS0A05550</name>
    <name evidence="1" type="ordered locus">NCAS_0A05550</name>
</gene>
<keyword evidence="2" id="KW-1185">Reference proteome</keyword>
<dbReference type="GO" id="GO:0045182">
    <property type="term" value="F:translation regulator activity"/>
    <property type="evidence" value="ECO:0007669"/>
    <property type="project" value="EnsemblFungi"/>
</dbReference>
<dbReference type="EMBL" id="HE576752">
    <property type="protein sequence ID" value="CCC67113.1"/>
    <property type="molecule type" value="Genomic_DNA"/>
</dbReference>
<dbReference type="InParanoid" id="G0V6L7"/>
<accession>G0V6L7</accession>
<dbReference type="HOGENOM" id="CLU_042193_0_0_1"/>
<protein>
    <submittedName>
        <fullName evidence="1">Uncharacterized protein</fullName>
    </submittedName>
</protein>
<dbReference type="GO" id="GO:0005743">
    <property type="term" value="C:mitochondrial inner membrane"/>
    <property type="evidence" value="ECO:0007669"/>
    <property type="project" value="EnsemblFungi"/>
</dbReference>
<proteinExistence type="predicted"/>
<organism evidence="1 2">
    <name type="scientific">Naumovozyma castellii</name>
    <name type="common">Yeast</name>
    <name type="synonym">Saccharomyces castellii</name>
    <dbReference type="NCBI Taxonomy" id="27288"/>
    <lineage>
        <taxon>Eukaryota</taxon>
        <taxon>Fungi</taxon>
        <taxon>Dikarya</taxon>
        <taxon>Ascomycota</taxon>
        <taxon>Saccharomycotina</taxon>
        <taxon>Saccharomycetes</taxon>
        <taxon>Saccharomycetales</taxon>
        <taxon>Saccharomycetaceae</taxon>
        <taxon>Naumovozyma</taxon>
    </lineage>
</organism>
<dbReference type="AlphaFoldDB" id="G0V6L7"/>
<dbReference type="KEGG" id="ncs:NCAS_0A05550"/>
<dbReference type="eggNOG" id="ENOG502S01Z">
    <property type="taxonomic scope" value="Eukaryota"/>
</dbReference>
<name>G0V6L7_NAUCA</name>
<dbReference type="OrthoDB" id="4057244at2759"/>
<dbReference type="Proteomes" id="UP000001640">
    <property type="component" value="Chromosome 1"/>
</dbReference>
<evidence type="ECO:0000313" key="1">
    <source>
        <dbReference type="EMBL" id="CCC67113.1"/>
    </source>
</evidence>
<dbReference type="OMA" id="ILINDSM"/>
<reference key="2">
    <citation type="submission" date="2011-08" db="EMBL/GenBank/DDBJ databases">
        <title>Genome sequence of Naumovozyma castellii.</title>
        <authorList>
            <person name="Gordon J.L."/>
            <person name="Armisen D."/>
            <person name="Proux-Wera E."/>
            <person name="OhEigeartaigh S.S."/>
            <person name="Byrne K.P."/>
            <person name="Wolfe K.H."/>
        </authorList>
    </citation>
    <scope>NUCLEOTIDE SEQUENCE</scope>
    <source>
        <strain>Type strain:CBS 4309</strain>
    </source>
</reference>
<dbReference type="GO" id="GO:0070131">
    <property type="term" value="P:positive regulation of mitochondrial translation"/>
    <property type="evidence" value="ECO:0007669"/>
    <property type="project" value="EnsemblFungi"/>
</dbReference>
<dbReference type="RefSeq" id="XP_003673496.1">
    <property type="nucleotide sequence ID" value="XM_003673448.1"/>
</dbReference>
<reference evidence="1 2" key="1">
    <citation type="journal article" date="2011" name="Proc. Natl. Acad. Sci. U.S.A.">
        <title>Evolutionary erosion of yeast sex chromosomes by mating-type switching accidents.</title>
        <authorList>
            <person name="Gordon J.L."/>
            <person name="Armisen D."/>
            <person name="Proux-Wera E."/>
            <person name="Oheigeartaigh S.S."/>
            <person name="Byrne K.P."/>
            <person name="Wolfe K.H."/>
        </authorList>
    </citation>
    <scope>NUCLEOTIDE SEQUENCE [LARGE SCALE GENOMIC DNA]</scope>
    <source>
        <strain evidence="2">ATCC 76901 / BCRC 22586 / CBS 4309 / NBRC 1992 / NRRL Y-12630</strain>
    </source>
</reference>
<dbReference type="FunCoup" id="G0V6L7">
    <property type="interactions" value="161"/>
</dbReference>
<dbReference type="GeneID" id="96900594"/>
<dbReference type="STRING" id="1064592.G0V6L7"/>